<dbReference type="SUPFAM" id="SSF57603">
    <property type="entry name" value="FnI-like domain"/>
    <property type="match status" value="2"/>
</dbReference>
<comment type="caution">
    <text evidence="2">The sequence shown here is derived from an EMBL/GenBank/DDBJ whole genome shotgun (WGS) entry which is preliminary data.</text>
</comment>
<dbReference type="AlphaFoldDB" id="A0A6A4WN49"/>
<feature type="domain" description="VWFC" evidence="1">
    <location>
        <begin position="96"/>
        <end position="164"/>
    </location>
</feature>
<gene>
    <name evidence="2" type="primary">CHRDL2</name>
    <name evidence="2" type="ORF">FJT64_024001</name>
</gene>
<sequence>MPTNDRTCRFGNTTYQTGDTWYPRVSDNGSNERTCLVCKCHQGNSFNCTNTDCASACRGSSREDLECCNICSEADVGGPPFRTQARDVRVSSASSTPCIRNGHRYRQGEKFTSNDTGLEPTKTSQCVQCICESDSTVRCALEECPRAYCDKPIEKPGHCCPVCPEESHSFLNDRLHAATNVLDKPSIDSLEIIGMGRSTFTVQSPSPRTGNDCVSGVKLYPNGATWHPVMGPFGRLTC</sequence>
<dbReference type="PROSITE" id="PS01208">
    <property type="entry name" value="VWFC_1"/>
    <property type="match status" value="2"/>
</dbReference>
<evidence type="ECO:0000313" key="3">
    <source>
        <dbReference type="Proteomes" id="UP000440578"/>
    </source>
</evidence>
<dbReference type="EMBL" id="VIIS01000872">
    <property type="protein sequence ID" value="KAF0304082.1"/>
    <property type="molecule type" value="Genomic_DNA"/>
</dbReference>
<dbReference type="GO" id="GO:0005615">
    <property type="term" value="C:extracellular space"/>
    <property type="evidence" value="ECO:0007669"/>
    <property type="project" value="TreeGrafter"/>
</dbReference>
<dbReference type="GO" id="GO:0030514">
    <property type="term" value="P:negative regulation of BMP signaling pathway"/>
    <property type="evidence" value="ECO:0007669"/>
    <property type="project" value="TreeGrafter"/>
</dbReference>
<dbReference type="PANTHER" id="PTHR46303:SF1">
    <property type="entry name" value="VWFC DOMAIN-CONTAINING PROTEIN"/>
    <property type="match status" value="1"/>
</dbReference>
<dbReference type="InterPro" id="IPR045717">
    <property type="entry name" value="CHRDL1/2"/>
</dbReference>
<feature type="domain" description="VWFC" evidence="1">
    <location>
        <begin position="6"/>
        <end position="72"/>
    </location>
</feature>
<evidence type="ECO:0000259" key="1">
    <source>
        <dbReference type="PROSITE" id="PS50184"/>
    </source>
</evidence>
<keyword evidence="3" id="KW-1185">Reference proteome</keyword>
<dbReference type="PROSITE" id="PS50184">
    <property type="entry name" value="VWFC_2"/>
    <property type="match status" value="2"/>
</dbReference>
<evidence type="ECO:0000313" key="2">
    <source>
        <dbReference type="EMBL" id="KAF0304082.1"/>
    </source>
</evidence>
<accession>A0A6A4WN49</accession>
<dbReference type="GO" id="GO:0030154">
    <property type="term" value="P:cell differentiation"/>
    <property type="evidence" value="ECO:0007669"/>
    <property type="project" value="TreeGrafter"/>
</dbReference>
<dbReference type="InterPro" id="IPR001007">
    <property type="entry name" value="VWF_dom"/>
</dbReference>
<protein>
    <submittedName>
        <fullName evidence="2">Chordin-like protein 2</fullName>
    </submittedName>
</protein>
<dbReference type="OrthoDB" id="6352843at2759"/>
<name>A0A6A4WN49_AMPAM</name>
<dbReference type="GO" id="GO:0036122">
    <property type="term" value="F:BMP binding"/>
    <property type="evidence" value="ECO:0007669"/>
    <property type="project" value="TreeGrafter"/>
</dbReference>
<dbReference type="Proteomes" id="UP000440578">
    <property type="component" value="Unassembled WGS sequence"/>
</dbReference>
<dbReference type="Pfam" id="PF23334">
    <property type="entry name" value="VWC2L_2nd"/>
    <property type="match status" value="1"/>
</dbReference>
<dbReference type="PANTHER" id="PTHR46303">
    <property type="entry name" value="VWFC DOMAIN-CONTAINING PROTEIN"/>
    <property type="match status" value="1"/>
</dbReference>
<organism evidence="2 3">
    <name type="scientific">Amphibalanus amphitrite</name>
    <name type="common">Striped barnacle</name>
    <name type="synonym">Balanus amphitrite</name>
    <dbReference type="NCBI Taxonomy" id="1232801"/>
    <lineage>
        <taxon>Eukaryota</taxon>
        <taxon>Metazoa</taxon>
        <taxon>Ecdysozoa</taxon>
        <taxon>Arthropoda</taxon>
        <taxon>Crustacea</taxon>
        <taxon>Multicrustacea</taxon>
        <taxon>Cirripedia</taxon>
        <taxon>Thoracica</taxon>
        <taxon>Thoracicalcarea</taxon>
        <taxon>Balanomorpha</taxon>
        <taxon>Balanoidea</taxon>
        <taxon>Balanidae</taxon>
        <taxon>Amphibalaninae</taxon>
        <taxon>Amphibalanus</taxon>
    </lineage>
</organism>
<dbReference type="SMART" id="SM00214">
    <property type="entry name" value="VWC"/>
    <property type="match status" value="2"/>
</dbReference>
<reference evidence="2 3" key="1">
    <citation type="submission" date="2019-07" db="EMBL/GenBank/DDBJ databases">
        <title>Draft genome assembly of a fouling barnacle, Amphibalanus amphitrite (Darwin, 1854): The first reference genome for Thecostraca.</title>
        <authorList>
            <person name="Kim W."/>
        </authorList>
    </citation>
    <scope>NUCLEOTIDE SEQUENCE [LARGE SCALE GENOMIC DNA]</scope>
    <source>
        <strain evidence="2">SNU_AA5</strain>
        <tissue evidence="2">Soma without cirri and trophi</tissue>
    </source>
</reference>
<proteinExistence type="predicted"/>
<dbReference type="Gene3D" id="6.20.200.20">
    <property type="match status" value="1"/>
</dbReference>